<evidence type="ECO:0000313" key="3">
    <source>
        <dbReference type="EMBL" id="OVA10407.1"/>
    </source>
</evidence>
<dbReference type="PANTHER" id="PTHR36617:SF15">
    <property type="entry name" value="REVERSE TRANSCRIPTASE ZINC-BINDING DOMAIN-CONTAINING PROTEIN"/>
    <property type="match status" value="1"/>
</dbReference>
<reference evidence="3 4" key="1">
    <citation type="journal article" date="2017" name="Mol. Plant">
        <title>The Genome of Medicinal Plant Macleaya cordata Provides New Insights into Benzylisoquinoline Alkaloids Metabolism.</title>
        <authorList>
            <person name="Liu X."/>
            <person name="Liu Y."/>
            <person name="Huang P."/>
            <person name="Ma Y."/>
            <person name="Qing Z."/>
            <person name="Tang Q."/>
            <person name="Cao H."/>
            <person name="Cheng P."/>
            <person name="Zheng Y."/>
            <person name="Yuan Z."/>
            <person name="Zhou Y."/>
            <person name="Liu J."/>
            <person name="Tang Z."/>
            <person name="Zhuo Y."/>
            <person name="Zhang Y."/>
            <person name="Yu L."/>
            <person name="Huang J."/>
            <person name="Yang P."/>
            <person name="Peng Q."/>
            <person name="Zhang J."/>
            <person name="Jiang W."/>
            <person name="Zhang Z."/>
            <person name="Lin K."/>
            <person name="Ro D.K."/>
            <person name="Chen X."/>
            <person name="Xiong X."/>
            <person name="Shang Y."/>
            <person name="Huang S."/>
            <person name="Zeng J."/>
        </authorList>
    </citation>
    <scope>NUCLEOTIDE SEQUENCE [LARGE SCALE GENOMIC DNA]</scope>
    <source>
        <strain evidence="3">BLH2017</strain>
        <strain evidence="4">cv. BLH2017</strain>
        <tissue evidence="3">Root</tissue>
    </source>
</reference>
<dbReference type="STRING" id="56857.A0A200QJ46"/>
<dbReference type="EMBL" id="MVGT01001922">
    <property type="protein sequence ID" value="OVA10407.1"/>
    <property type="molecule type" value="Genomic_DNA"/>
</dbReference>
<dbReference type="AlphaFoldDB" id="A0A200QJ46"/>
<dbReference type="InterPro" id="IPR026960">
    <property type="entry name" value="RVT-Znf"/>
</dbReference>
<gene>
    <name evidence="2" type="ORF">BVC80_1117g12</name>
    <name evidence="3" type="ORF">BVC80_917g1</name>
</gene>
<keyword evidence="3" id="KW-0548">Nucleotidyltransferase</keyword>
<dbReference type="OrthoDB" id="1736633at2759"/>
<keyword evidence="4" id="KW-1185">Reference proteome</keyword>
<dbReference type="EMBL" id="MVGT01002651">
    <property type="protein sequence ID" value="OVA07023.1"/>
    <property type="molecule type" value="Genomic_DNA"/>
</dbReference>
<feature type="domain" description="Reverse transcriptase zinc-binding" evidence="1">
    <location>
        <begin position="141"/>
        <end position="225"/>
    </location>
</feature>
<keyword evidence="3" id="KW-0695">RNA-directed DNA polymerase</keyword>
<comment type="caution">
    <text evidence="3">The sequence shown here is derived from an EMBL/GenBank/DDBJ whole genome shotgun (WGS) entry which is preliminary data.</text>
</comment>
<evidence type="ECO:0000259" key="1">
    <source>
        <dbReference type="Pfam" id="PF13966"/>
    </source>
</evidence>
<name>A0A200QJ46_MACCD</name>
<dbReference type="GO" id="GO:0003964">
    <property type="term" value="F:RNA-directed DNA polymerase activity"/>
    <property type="evidence" value="ECO:0007669"/>
    <property type="project" value="UniProtKB-KW"/>
</dbReference>
<dbReference type="PANTHER" id="PTHR36617">
    <property type="entry name" value="PROTEIN, PUTATIVE-RELATED"/>
    <property type="match status" value="1"/>
</dbReference>
<accession>A0A200QJ46</accession>
<organism evidence="3 4">
    <name type="scientific">Macleaya cordata</name>
    <name type="common">Five-seeded plume-poppy</name>
    <name type="synonym">Bocconia cordata</name>
    <dbReference type="NCBI Taxonomy" id="56857"/>
    <lineage>
        <taxon>Eukaryota</taxon>
        <taxon>Viridiplantae</taxon>
        <taxon>Streptophyta</taxon>
        <taxon>Embryophyta</taxon>
        <taxon>Tracheophyta</taxon>
        <taxon>Spermatophyta</taxon>
        <taxon>Magnoliopsida</taxon>
        <taxon>Ranunculales</taxon>
        <taxon>Papaveraceae</taxon>
        <taxon>Papaveroideae</taxon>
        <taxon>Macleaya</taxon>
    </lineage>
</organism>
<dbReference type="Proteomes" id="UP000195402">
    <property type="component" value="Unassembled WGS sequence"/>
</dbReference>
<dbReference type="OMA" id="CYERREN"/>
<proteinExistence type="predicted"/>
<dbReference type="Pfam" id="PF13966">
    <property type="entry name" value="zf-RVT"/>
    <property type="match status" value="1"/>
</dbReference>
<keyword evidence="3" id="KW-0808">Transferase</keyword>
<protein>
    <submittedName>
        <fullName evidence="3">Reverse transcriptase zinc-binding domain</fullName>
    </submittedName>
</protein>
<evidence type="ECO:0000313" key="4">
    <source>
        <dbReference type="Proteomes" id="UP000195402"/>
    </source>
</evidence>
<sequence>MIAEKYGMEENGWDPKPIRAPYGTGLWRAVCNRSVIFLAGLKYKVGNGARTKFWTDLWLGDMTLAVAFPRLYASSRKQGAFISDIIHMDSNGIISWDLDLSRRIYEEDMGEVAGITHLLESFRLSDEEDSRFWKLEKSGEFTVSSCYQLCHKSPPPDFPHKQVWDPIAPTKITFFAWQLHHNAIMTQDNMAKRGHVVVNRCVMCRMNAESVNHLMIHCPIASEVWNIFFDGFGVRWAMHKDVSQLFQERLNKSFSKEGNHLWRLLPYAVTWTLWNERNQRIFEDSERNIHQLILDIKASLFFWSTSSKNMNGKHFQELVSKWEILVRKE</sequence>
<evidence type="ECO:0000313" key="2">
    <source>
        <dbReference type="EMBL" id="OVA07023.1"/>
    </source>
</evidence>